<dbReference type="PANTHER" id="PTHR33219:SF14">
    <property type="entry name" value="PROTEIN COFACTOR ASSEMBLY OF COMPLEX C SUBUNIT B CCB3, CHLOROPLASTIC-RELATED"/>
    <property type="match status" value="1"/>
</dbReference>
<dbReference type="RefSeq" id="WP_058443094.1">
    <property type="nucleotide sequence ID" value="NZ_CAAAHU010000008.1"/>
</dbReference>
<dbReference type="STRING" id="29422.Lbru_3153"/>
<keyword evidence="2" id="KW-0472">Membrane</keyword>
<dbReference type="GO" id="GO:0016020">
    <property type="term" value="C:membrane"/>
    <property type="evidence" value="ECO:0007669"/>
    <property type="project" value="InterPro"/>
</dbReference>
<dbReference type="Proteomes" id="UP000054742">
    <property type="component" value="Unassembled WGS sequence"/>
</dbReference>
<keyword evidence="2" id="KW-1133">Transmembrane helix</keyword>
<dbReference type="Pfam" id="PF02325">
    <property type="entry name" value="CCB3_YggT"/>
    <property type="match status" value="2"/>
</dbReference>
<keyword evidence="4" id="KW-1185">Reference proteome</keyword>
<reference evidence="3 4" key="1">
    <citation type="submission" date="2015-11" db="EMBL/GenBank/DDBJ databases">
        <title>Genomic analysis of 38 Legionella species identifies large and diverse effector repertoires.</title>
        <authorList>
            <person name="Burstein D."/>
            <person name="Amaro F."/>
            <person name="Zusman T."/>
            <person name="Lifshitz Z."/>
            <person name="Cohen O."/>
            <person name="Gilbert J.A."/>
            <person name="Pupko T."/>
            <person name="Shuman H.A."/>
            <person name="Segal G."/>
        </authorList>
    </citation>
    <scope>NUCLEOTIDE SEQUENCE [LARGE SCALE GENOMIC DNA]</scope>
    <source>
        <strain evidence="3 4">ATCC 43878</strain>
    </source>
</reference>
<evidence type="ECO:0000313" key="4">
    <source>
        <dbReference type="Proteomes" id="UP000054742"/>
    </source>
</evidence>
<proteinExistence type="inferred from homology"/>
<dbReference type="EMBL" id="LNXV01000036">
    <property type="protein sequence ID" value="KTC77046.1"/>
    <property type="molecule type" value="Genomic_DNA"/>
</dbReference>
<keyword evidence="2" id="KW-0812">Transmembrane</keyword>
<evidence type="ECO:0000256" key="1">
    <source>
        <dbReference type="ARBA" id="ARBA00010894"/>
    </source>
</evidence>
<organism evidence="3 4">
    <name type="scientific">Legionella brunensis</name>
    <dbReference type="NCBI Taxonomy" id="29422"/>
    <lineage>
        <taxon>Bacteria</taxon>
        <taxon>Pseudomonadati</taxon>
        <taxon>Pseudomonadota</taxon>
        <taxon>Gammaproteobacteria</taxon>
        <taxon>Legionellales</taxon>
        <taxon>Legionellaceae</taxon>
        <taxon>Legionella</taxon>
    </lineage>
</organism>
<feature type="transmembrane region" description="Helical" evidence="2">
    <location>
        <begin position="163"/>
        <end position="182"/>
    </location>
</feature>
<comment type="caution">
    <text evidence="3">The sequence shown here is derived from an EMBL/GenBank/DDBJ whole genome shotgun (WGS) entry which is preliminary data.</text>
</comment>
<dbReference type="OrthoDB" id="9806665at2"/>
<accession>A0A0W0S111</accession>
<sequence>MSGLIAVTYFLVELFFNLILFVLWLRIALRYFRISALHPASQLIYRLTNPIVHPIERLIYSENTPLKQYDWVSFALIIVIEIIKYLIIGLIFHGLLLPVSYLLLFAFTDLIVQVCNLLFYLILIRVVMSWVNPTWQHPFLDIMKLITEPLLEIGRRIVPDISGFDFSPFIILVILKVITLFMEASLPFRM</sequence>
<dbReference type="AlphaFoldDB" id="A0A0W0S111"/>
<comment type="similarity">
    <text evidence="1">Belongs to the YggT family.</text>
</comment>
<dbReference type="PANTHER" id="PTHR33219">
    <property type="entry name" value="YLMG HOMOLOG PROTEIN 2, CHLOROPLASTIC"/>
    <property type="match status" value="1"/>
</dbReference>
<protein>
    <submittedName>
        <fullName evidence="3">YggT family protein</fullName>
    </submittedName>
</protein>
<feature type="transmembrane region" description="Helical" evidence="2">
    <location>
        <begin position="71"/>
        <end position="95"/>
    </location>
</feature>
<evidence type="ECO:0000313" key="3">
    <source>
        <dbReference type="EMBL" id="KTC77046.1"/>
    </source>
</evidence>
<gene>
    <name evidence="3" type="primary">yggT</name>
    <name evidence="3" type="ORF">Lbru_3153</name>
</gene>
<evidence type="ECO:0000256" key="2">
    <source>
        <dbReference type="SAM" id="Phobius"/>
    </source>
</evidence>
<feature type="transmembrane region" description="Helical" evidence="2">
    <location>
        <begin position="101"/>
        <end position="123"/>
    </location>
</feature>
<dbReference type="PATRIC" id="fig|29422.6.peg.3332"/>
<feature type="transmembrane region" description="Helical" evidence="2">
    <location>
        <begin position="6"/>
        <end position="25"/>
    </location>
</feature>
<name>A0A0W0S111_9GAMM</name>
<dbReference type="InterPro" id="IPR003425">
    <property type="entry name" value="CCB3/YggT"/>
</dbReference>